<keyword evidence="2 3" id="KW-0040">ANK repeat</keyword>
<sequence>MPKDFSIKNDDAGIKQEQANESYQNIDFTDAKSMKRSIKEQQSQDKGSKIYKTTSQNDKKAAKRRGFDKLGDKKMQKGDKQRGLHGLKALDGPSKKELGDTNRALVLSARGGYDEDESNGHNRDESEDLSQNSEDLNDRNRQYYTKKKHRKRKEEEVKEEVVAAVNEIEERKAQFKRTYKSKNFKTKLTVFIVGIIIAAYFVLIYFLQQNQVDKLNYLRELVPLFYDRCRYLTLAFGIARERVFQNNSLDCFEKDPVYGHDIDAKHNDLSISNEVSLMDLKTDYNSVASTLVDQLNLLDSPEYCDSVIKNSLNTVEQELAASKNVNVHAFAIQDYQSIIATIFRACEYARLGMLEALKKLKATYSAISFEYTDYDYQTPLHHAVRSGHNEIVLYLIDEQGVFANPQDRWGYSPLDYVTPKTSLEKILLDRGAKRITNVTITLTDVAGSQRNLTDDQARIYFACFYGNLNAVQSLDALNIQLDIKDYQGRTPLHIAASEGNYEVLKYLVAQDVDVSVLDGRGLESRVEAKKLTDKTSFGLLNNVMSNIIIKDYCKQYSNGIFKNGMAQAVGAYHKKFHDLQIMINSTNVFLRRTTLVYGERFDAYNIMKPEEQFQTRSIPEFLQGSELYFNRVLSSMTSQIQATYSSCFSIFRLIFQFVTMVFLRKRMITQMRDDIFKSRGILNLIPNSFFEQNKPIVEGIMKKLKY</sequence>
<keyword evidence="6" id="KW-1133">Transmembrane helix</keyword>
<gene>
    <name evidence="7" type="ORF">FGO68_gene16675</name>
</gene>
<dbReference type="Pfam" id="PF12796">
    <property type="entry name" value="Ank_2"/>
    <property type="match status" value="2"/>
</dbReference>
<evidence type="ECO:0000313" key="7">
    <source>
        <dbReference type="EMBL" id="TNV87851.1"/>
    </source>
</evidence>
<evidence type="ECO:0000256" key="2">
    <source>
        <dbReference type="ARBA" id="ARBA00023043"/>
    </source>
</evidence>
<dbReference type="PROSITE" id="PS50297">
    <property type="entry name" value="ANK_REP_REGION"/>
    <property type="match status" value="2"/>
</dbReference>
<feature type="compositionally biased region" description="Basic and acidic residues" evidence="5">
    <location>
        <begin position="57"/>
        <end position="82"/>
    </location>
</feature>
<organism evidence="7 8">
    <name type="scientific">Halteria grandinella</name>
    <dbReference type="NCBI Taxonomy" id="5974"/>
    <lineage>
        <taxon>Eukaryota</taxon>
        <taxon>Sar</taxon>
        <taxon>Alveolata</taxon>
        <taxon>Ciliophora</taxon>
        <taxon>Intramacronucleata</taxon>
        <taxon>Spirotrichea</taxon>
        <taxon>Stichotrichia</taxon>
        <taxon>Sporadotrichida</taxon>
        <taxon>Halteriidae</taxon>
        <taxon>Halteria</taxon>
    </lineage>
</organism>
<evidence type="ECO:0000256" key="1">
    <source>
        <dbReference type="ARBA" id="ARBA00022737"/>
    </source>
</evidence>
<evidence type="ECO:0000256" key="6">
    <source>
        <dbReference type="SAM" id="Phobius"/>
    </source>
</evidence>
<dbReference type="PANTHER" id="PTHR24198">
    <property type="entry name" value="ANKYRIN REPEAT AND PROTEIN KINASE DOMAIN-CONTAINING PROTEIN"/>
    <property type="match status" value="1"/>
</dbReference>
<keyword evidence="1" id="KW-0677">Repeat</keyword>
<dbReference type="InterPro" id="IPR036770">
    <property type="entry name" value="Ankyrin_rpt-contain_sf"/>
</dbReference>
<feature type="coiled-coil region" evidence="4">
    <location>
        <begin position="151"/>
        <end position="178"/>
    </location>
</feature>
<feature type="transmembrane region" description="Helical" evidence="6">
    <location>
        <begin position="188"/>
        <end position="207"/>
    </location>
</feature>
<feature type="repeat" description="ANK" evidence="3">
    <location>
        <begin position="487"/>
        <end position="519"/>
    </location>
</feature>
<dbReference type="Proteomes" id="UP000785679">
    <property type="component" value="Unassembled WGS sequence"/>
</dbReference>
<accession>A0A8J8P9C7</accession>
<dbReference type="PROSITE" id="PS50088">
    <property type="entry name" value="ANK_REPEAT"/>
    <property type="match status" value="2"/>
</dbReference>
<dbReference type="InterPro" id="IPR002110">
    <property type="entry name" value="Ankyrin_rpt"/>
</dbReference>
<dbReference type="PANTHER" id="PTHR24198:SF165">
    <property type="entry name" value="ANKYRIN REPEAT-CONTAINING PROTEIN-RELATED"/>
    <property type="match status" value="1"/>
</dbReference>
<dbReference type="Gene3D" id="1.25.40.20">
    <property type="entry name" value="Ankyrin repeat-containing domain"/>
    <property type="match status" value="2"/>
</dbReference>
<feature type="compositionally biased region" description="Polar residues" evidence="5">
    <location>
        <begin position="17"/>
        <end position="27"/>
    </location>
</feature>
<evidence type="ECO:0000256" key="4">
    <source>
        <dbReference type="SAM" id="Coils"/>
    </source>
</evidence>
<evidence type="ECO:0000256" key="5">
    <source>
        <dbReference type="SAM" id="MobiDB-lite"/>
    </source>
</evidence>
<keyword evidence="8" id="KW-1185">Reference proteome</keyword>
<feature type="transmembrane region" description="Helical" evidence="6">
    <location>
        <begin position="642"/>
        <end position="663"/>
    </location>
</feature>
<dbReference type="SUPFAM" id="SSF48403">
    <property type="entry name" value="Ankyrin repeat"/>
    <property type="match status" value="1"/>
</dbReference>
<dbReference type="OrthoDB" id="1577640at2759"/>
<evidence type="ECO:0008006" key="9">
    <source>
        <dbReference type="Google" id="ProtNLM"/>
    </source>
</evidence>
<dbReference type="SMART" id="SM00248">
    <property type="entry name" value="ANK"/>
    <property type="match status" value="3"/>
</dbReference>
<evidence type="ECO:0000256" key="3">
    <source>
        <dbReference type="PROSITE-ProRule" id="PRU00023"/>
    </source>
</evidence>
<feature type="repeat" description="ANK" evidence="3">
    <location>
        <begin position="375"/>
        <end position="408"/>
    </location>
</feature>
<keyword evidence="6" id="KW-0812">Transmembrane</keyword>
<comment type="caution">
    <text evidence="7">The sequence shown here is derived from an EMBL/GenBank/DDBJ whole genome shotgun (WGS) entry which is preliminary data.</text>
</comment>
<keyword evidence="4" id="KW-0175">Coiled coil</keyword>
<name>A0A8J8P9C7_HALGN</name>
<dbReference type="EMBL" id="RRYP01000192">
    <property type="protein sequence ID" value="TNV87851.1"/>
    <property type="molecule type" value="Genomic_DNA"/>
</dbReference>
<feature type="compositionally biased region" description="Basic and acidic residues" evidence="5">
    <location>
        <begin position="29"/>
        <end position="48"/>
    </location>
</feature>
<feature type="compositionally biased region" description="Basic and acidic residues" evidence="5">
    <location>
        <begin position="1"/>
        <end position="14"/>
    </location>
</feature>
<feature type="region of interest" description="Disordered" evidence="5">
    <location>
        <begin position="1"/>
        <end position="150"/>
    </location>
</feature>
<protein>
    <recommendedName>
        <fullName evidence="9">Ankyrin repeat domain-containing protein</fullName>
    </recommendedName>
</protein>
<proteinExistence type="predicted"/>
<evidence type="ECO:0000313" key="8">
    <source>
        <dbReference type="Proteomes" id="UP000785679"/>
    </source>
</evidence>
<dbReference type="AlphaFoldDB" id="A0A8J8P9C7"/>
<reference evidence="7" key="1">
    <citation type="submission" date="2019-06" db="EMBL/GenBank/DDBJ databases">
        <authorList>
            <person name="Zheng W."/>
        </authorList>
    </citation>
    <scope>NUCLEOTIDE SEQUENCE</scope>
    <source>
        <strain evidence="7">QDHG01</strain>
    </source>
</reference>
<keyword evidence="6" id="KW-0472">Membrane</keyword>